<dbReference type="OrthoDB" id="144892at2157"/>
<dbReference type="EMBL" id="LMVP01000538">
    <property type="protein sequence ID" value="PAV10939.1"/>
    <property type="molecule type" value="Genomic_DNA"/>
</dbReference>
<keyword evidence="4" id="KW-1185">Reference proteome</keyword>
<dbReference type="InterPro" id="IPR010998">
    <property type="entry name" value="Integrase_recombinase_N"/>
</dbReference>
<evidence type="ECO:0000313" key="3">
    <source>
        <dbReference type="EMBL" id="PAV10939.1"/>
    </source>
</evidence>
<dbReference type="GO" id="GO:0015074">
    <property type="term" value="P:DNA integration"/>
    <property type="evidence" value="ECO:0007669"/>
    <property type="project" value="InterPro"/>
</dbReference>
<sequence>MERQAFLTFYFFFLFMGNELEYWQNYFDSAQVKMLGENYAAIRKHVRQLKAAGMRERTLVNHYQFLTQFGVWCKVPFERLTEDDILDFCEYLDKQVYKGKNNPQKYKEGTKYVKLATVKAFLKGINNEAAKAIAIKPQQSRKLPEDLLTQPDIEALLNNCGNNRDRALIEK</sequence>
<accession>A0A2A2HN71</accession>
<name>A0A2A2HN71_9EURY</name>
<dbReference type="Proteomes" id="UP000218164">
    <property type="component" value="Unassembled WGS sequence"/>
</dbReference>
<dbReference type="RefSeq" id="WP_095645933.1">
    <property type="nucleotide sequence ID" value="NZ_LMVP01000538.1"/>
</dbReference>
<dbReference type="AlphaFoldDB" id="A0A2A2HN71"/>
<organism evidence="3 4">
    <name type="scientific">Methanosarcina spelaei</name>
    <dbReference type="NCBI Taxonomy" id="1036679"/>
    <lineage>
        <taxon>Archaea</taxon>
        <taxon>Methanobacteriati</taxon>
        <taxon>Methanobacteriota</taxon>
        <taxon>Stenosarchaea group</taxon>
        <taxon>Methanomicrobia</taxon>
        <taxon>Methanosarcinales</taxon>
        <taxon>Methanosarcinaceae</taxon>
        <taxon>Methanosarcina</taxon>
    </lineage>
</organism>
<dbReference type="GO" id="GO:0003677">
    <property type="term" value="F:DNA binding"/>
    <property type="evidence" value="ECO:0007669"/>
    <property type="project" value="UniProtKB-KW"/>
</dbReference>
<dbReference type="Pfam" id="PF13495">
    <property type="entry name" value="Phage_int_SAM_4"/>
    <property type="match status" value="1"/>
</dbReference>
<proteinExistence type="predicted"/>
<dbReference type="InterPro" id="IPR004107">
    <property type="entry name" value="Integrase_SAM-like_N"/>
</dbReference>
<gene>
    <name evidence="3" type="ORF">ASJ81_02175</name>
</gene>
<keyword evidence="1" id="KW-0238">DNA-binding</keyword>
<evidence type="ECO:0000256" key="1">
    <source>
        <dbReference type="ARBA" id="ARBA00023125"/>
    </source>
</evidence>
<evidence type="ECO:0000259" key="2">
    <source>
        <dbReference type="Pfam" id="PF13495"/>
    </source>
</evidence>
<comment type="caution">
    <text evidence="3">The sequence shown here is derived from an EMBL/GenBank/DDBJ whole genome shotgun (WGS) entry which is preliminary data.</text>
</comment>
<reference evidence="3 4" key="1">
    <citation type="journal article" date="2017" name="BMC Genomics">
        <title>Genomic analysis of methanogenic archaea reveals a shift towards energy conservation.</title>
        <authorList>
            <person name="Gilmore S.P."/>
            <person name="Henske J.K."/>
            <person name="Sexton J.A."/>
            <person name="Solomon K.V."/>
            <person name="Seppala S."/>
            <person name="Yoo J.I."/>
            <person name="Huyett L.M."/>
            <person name="Pressman A."/>
            <person name="Cogan J.Z."/>
            <person name="Kivenson V."/>
            <person name="Peng X."/>
            <person name="Tan Y."/>
            <person name="Valentine D.L."/>
            <person name="O'Malley M.A."/>
        </authorList>
    </citation>
    <scope>NUCLEOTIDE SEQUENCE [LARGE SCALE GENOMIC DNA]</scope>
    <source>
        <strain evidence="3 4">MC-15</strain>
    </source>
</reference>
<dbReference type="Gene3D" id="1.10.150.130">
    <property type="match status" value="1"/>
</dbReference>
<feature type="domain" description="Integrase SAM-like N-terminal" evidence="2">
    <location>
        <begin position="44"/>
        <end position="94"/>
    </location>
</feature>
<protein>
    <recommendedName>
        <fullName evidence="2">Integrase SAM-like N-terminal domain-containing protein</fullName>
    </recommendedName>
</protein>
<evidence type="ECO:0000313" key="4">
    <source>
        <dbReference type="Proteomes" id="UP000218164"/>
    </source>
</evidence>